<keyword evidence="2" id="KW-1185">Reference proteome</keyword>
<organism evidence="1 2">
    <name type="scientific">Methanohalarchaeum thermophilum</name>
    <dbReference type="NCBI Taxonomy" id="1903181"/>
    <lineage>
        <taxon>Archaea</taxon>
        <taxon>Methanobacteriati</taxon>
        <taxon>Methanobacteriota</taxon>
        <taxon>Methanonatronarchaeia</taxon>
        <taxon>Methanonatronarchaeales</taxon>
        <taxon>Methanonatronarchaeaceae</taxon>
        <taxon>Candidatus Methanohalarchaeum</taxon>
    </lineage>
</organism>
<evidence type="ECO:0000313" key="2">
    <source>
        <dbReference type="Proteomes" id="UP000185744"/>
    </source>
</evidence>
<dbReference type="AlphaFoldDB" id="A0A1Q6DVG8"/>
<dbReference type="EMBL" id="MSDW01000001">
    <property type="protein sequence ID" value="OKY78343.1"/>
    <property type="molecule type" value="Genomic_DNA"/>
</dbReference>
<name>A0A1Q6DVG8_METT1</name>
<evidence type="ECO:0008006" key="3">
    <source>
        <dbReference type="Google" id="ProtNLM"/>
    </source>
</evidence>
<gene>
    <name evidence="1" type="ORF">BTN85_0833</name>
</gene>
<proteinExistence type="predicted"/>
<dbReference type="InterPro" id="IPR009409">
    <property type="entry name" value="DUF1059"/>
</dbReference>
<dbReference type="Pfam" id="PF06348">
    <property type="entry name" value="DUF1059"/>
    <property type="match status" value="1"/>
</dbReference>
<accession>A0A1Q6DVG8</accession>
<protein>
    <recommendedName>
        <fullName evidence="3">DUF1059 domain-containing protein</fullName>
    </recommendedName>
</protein>
<reference evidence="1" key="1">
    <citation type="submission" date="2016-12" db="EMBL/GenBank/DDBJ databases">
        <title>Discovery of methanogenic haloarchaea.</title>
        <authorList>
            <person name="Sorokin D.Y."/>
            <person name="Makarova K.S."/>
            <person name="Abbas B."/>
            <person name="Ferrer M."/>
            <person name="Golyshin P.N."/>
        </authorList>
    </citation>
    <scope>NUCLEOTIDE SEQUENCE [LARGE SCALE GENOMIC DNA]</scope>
    <source>
        <strain evidence="1">HMET1</strain>
    </source>
</reference>
<comment type="caution">
    <text evidence="1">The sequence shown here is derived from an EMBL/GenBank/DDBJ whole genome shotgun (WGS) entry which is preliminary data.</text>
</comment>
<dbReference type="Proteomes" id="UP000185744">
    <property type="component" value="Unassembled WGS sequence"/>
</dbReference>
<evidence type="ECO:0000313" key="1">
    <source>
        <dbReference type="EMBL" id="OKY78343.1"/>
    </source>
</evidence>
<sequence>MPLKLECPKCGDVCKANTEKDLLEIAEEHVKEEHPEMELDNKTVEDLKSMVKEV</sequence>
<dbReference type="InParanoid" id="A0A1Q6DVG8"/>